<evidence type="ECO:0000313" key="3">
    <source>
        <dbReference type="Proteomes" id="UP000363661"/>
    </source>
</evidence>
<proteinExistence type="predicted"/>
<protein>
    <recommendedName>
        <fullName evidence="4">ABC transporter permease</fullName>
    </recommendedName>
</protein>
<feature type="transmembrane region" description="Helical" evidence="1">
    <location>
        <begin position="432"/>
        <end position="452"/>
    </location>
</feature>
<feature type="transmembrane region" description="Helical" evidence="1">
    <location>
        <begin position="400"/>
        <end position="420"/>
    </location>
</feature>
<organism evidence="2 3">
    <name type="scientific">[Ruminococcus] torques</name>
    <dbReference type="NCBI Taxonomy" id="33039"/>
    <lineage>
        <taxon>Bacteria</taxon>
        <taxon>Bacillati</taxon>
        <taxon>Bacillota</taxon>
        <taxon>Clostridia</taxon>
        <taxon>Lachnospirales</taxon>
        <taxon>Lachnospiraceae</taxon>
        <taxon>Mediterraneibacter</taxon>
    </lineage>
</organism>
<keyword evidence="1" id="KW-0472">Membrane</keyword>
<name>A0A564SH08_9FIRM</name>
<keyword evidence="1" id="KW-0812">Transmembrane</keyword>
<gene>
    <name evidence="2" type="ORF">RTSSTS7063_00295</name>
</gene>
<keyword evidence="3" id="KW-1185">Reference proteome</keyword>
<accession>A0A564SH08</accession>
<evidence type="ECO:0008006" key="4">
    <source>
        <dbReference type="Google" id="ProtNLM"/>
    </source>
</evidence>
<reference evidence="2 3" key="1">
    <citation type="submission" date="2019-07" db="EMBL/GenBank/DDBJ databases">
        <authorList>
            <person name="Hibberd C M."/>
            <person name="Gehrig L. J."/>
            <person name="Chang H.-W."/>
            <person name="Venkatesh S."/>
        </authorList>
    </citation>
    <scope>NUCLEOTIDE SEQUENCE [LARGE SCALE GENOMIC DNA]</scope>
    <source>
        <strain evidence="2">Ruminococcus_torques_SSTS_Bg7063</strain>
    </source>
</reference>
<feature type="transmembrane region" description="Helical" evidence="1">
    <location>
        <begin position="149"/>
        <end position="169"/>
    </location>
</feature>
<feature type="transmembrane region" description="Helical" evidence="1">
    <location>
        <begin position="21"/>
        <end position="45"/>
    </location>
</feature>
<feature type="transmembrane region" description="Helical" evidence="1">
    <location>
        <begin position="341"/>
        <end position="363"/>
    </location>
</feature>
<dbReference type="Proteomes" id="UP000363661">
    <property type="component" value="Unassembled WGS sequence"/>
</dbReference>
<evidence type="ECO:0000313" key="2">
    <source>
        <dbReference type="EMBL" id="VUW94232.1"/>
    </source>
</evidence>
<sequence>MTSAIWSRKKKIFLIDFLKNYFISGSAVCVILVLLILVSVIIVFYHSLKRNMLEFWEGLNENISYNYDTKVFYYLKPILGVCIECVAIMFCLNYHTIYYAAVLQLISFYLISSSTECLRWIVKCKSKRDYKKIITSNAVLYQYKLNSKLIISIYLLNFIVIFVLGGVILSNLSDEIESNYQERYPYEFVVYGKGTNFLKESYPFFQGKTEEGKSIAIFSLSSYEDMVKKKETLSNEEVIYISQNNSEDFKPLEGKKEIKIYFNSEEADYKVKDSRWEIIFGENVSSKLENILVISDYEFKINAIDKWSLWYGDRNYIKIKKGVYVWKRTEAIEIEQKNDQYVLILVCIIGIFLILEGQGIILIKQVVNHSSITNKYKLFFSLGMSQKDRKKYFFHEIKNIAFYPTILGCVRGILVLGIIYFYQEGEFSKIFIYYLAVCVLILLIQYGSYYCIAMLMAKLYKIDSEPQ</sequence>
<dbReference type="EMBL" id="CABHNA010000023">
    <property type="protein sequence ID" value="VUW94232.1"/>
    <property type="molecule type" value="Genomic_DNA"/>
</dbReference>
<feature type="transmembrane region" description="Helical" evidence="1">
    <location>
        <begin position="97"/>
        <end position="122"/>
    </location>
</feature>
<evidence type="ECO:0000256" key="1">
    <source>
        <dbReference type="SAM" id="Phobius"/>
    </source>
</evidence>
<keyword evidence="1" id="KW-1133">Transmembrane helix</keyword>
<dbReference type="AlphaFoldDB" id="A0A564SH08"/>